<feature type="transmembrane region" description="Helical" evidence="1">
    <location>
        <begin position="12"/>
        <end position="32"/>
    </location>
</feature>
<dbReference type="Proteomes" id="UP000502508">
    <property type="component" value="Chromosome"/>
</dbReference>
<evidence type="ECO:0000259" key="2">
    <source>
        <dbReference type="Pfam" id="PF11203"/>
    </source>
</evidence>
<reference evidence="3 4" key="2">
    <citation type="submission" date="2020-03" db="EMBL/GenBank/DDBJ databases">
        <authorList>
            <person name="Ichikawa N."/>
            <person name="Kimura A."/>
            <person name="Kitahashi Y."/>
            <person name="Uohara A."/>
        </authorList>
    </citation>
    <scope>NUCLEOTIDE SEQUENCE [LARGE SCALE GENOMIC DNA]</scope>
    <source>
        <strain evidence="3 4">NBRC 107702</strain>
    </source>
</reference>
<dbReference type="Pfam" id="PF11203">
    <property type="entry name" value="EccE"/>
    <property type="match status" value="1"/>
</dbReference>
<gene>
    <name evidence="3" type="ORF">Pflav_026750</name>
</gene>
<reference evidence="3 4" key="1">
    <citation type="submission" date="2020-03" db="EMBL/GenBank/DDBJ databases">
        <title>Whole genome shotgun sequence of Phytohabitans flavus NBRC 107702.</title>
        <authorList>
            <person name="Komaki H."/>
            <person name="Tamura T."/>
        </authorList>
    </citation>
    <scope>NUCLEOTIDE SEQUENCE [LARGE SCALE GENOMIC DNA]</scope>
    <source>
        <strain evidence="3 4">NBRC 107702</strain>
    </source>
</reference>
<keyword evidence="1" id="KW-0472">Membrane</keyword>
<protein>
    <recommendedName>
        <fullName evidence="2">Type VII secretion system protein EccE domain-containing protein</fullName>
    </recommendedName>
</protein>
<keyword evidence="1" id="KW-1133">Transmembrane helix</keyword>
<dbReference type="EMBL" id="AP022870">
    <property type="protein sequence ID" value="BCB76265.1"/>
    <property type="molecule type" value="Genomic_DNA"/>
</dbReference>
<evidence type="ECO:0000313" key="3">
    <source>
        <dbReference type="EMBL" id="BCB76265.1"/>
    </source>
</evidence>
<keyword evidence="1" id="KW-0812">Transmembrane</keyword>
<keyword evidence="4" id="KW-1185">Reference proteome</keyword>
<feature type="transmembrane region" description="Helical" evidence="1">
    <location>
        <begin position="38"/>
        <end position="56"/>
    </location>
</feature>
<accession>A0A6F8XR01</accession>
<organism evidence="3 4">
    <name type="scientific">Phytohabitans flavus</name>
    <dbReference type="NCBI Taxonomy" id="1076124"/>
    <lineage>
        <taxon>Bacteria</taxon>
        <taxon>Bacillati</taxon>
        <taxon>Actinomycetota</taxon>
        <taxon>Actinomycetes</taxon>
        <taxon>Micromonosporales</taxon>
        <taxon>Micromonosporaceae</taxon>
    </lineage>
</organism>
<feature type="domain" description="Type VII secretion system protein EccE" evidence="2">
    <location>
        <begin position="188"/>
        <end position="281"/>
    </location>
</feature>
<dbReference type="RefSeq" id="WP_173036361.1">
    <property type="nucleotide sequence ID" value="NZ_AP022870.1"/>
</dbReference>
<evidence type="ECO:0000313" key="4">
    <source>
        <dbReference type="Proteomes" id="UP000502508"/>
    </source>
</evidence>
<dbReference type="AlphaFoldDB" id="A0A6F8XR01"/>
<evidence type="ECO:0000256" key="1">
    <source>
        <dbReference type="SAM" id="Phobius"/>
    </source>
</evidence>
<dbReference type="KEGG" id="pfla:Pflav_026750"/>
<dbReference type="InterPro" id="IPR050051">
    <property type="entry name" value="EccE_dom"/>
</dbReference>
<sequence>MAVSTAVARPAGRVGATQVVAVEVAIALAAAAYAFPPVAAGVTGAVGVVVLFGAVLRFQGRWGYEVAAARWRLWRRRGAARAAAPRDALAVLAPELSLATATDRSGAVGVGADALGWFAAVAVVPHDGLARGSGTELRLDRLARLATDAAFPAALLQVVTRRVPFAGDPRSAYARSYVELRQALGVPAPLDVWIAVRLGVRDGAAAAADRGGGAAGVHRALAAAVSRLGSELAGMGLAHRVLDAAGLRDALGVACGQGPRPPGESWSRWQASPDSHISFAVRSWPARGADGLLARLAEVPDAAAVHTAVLLGAGRGGVAAQAVVRLVAAPDRMAACVRHLRTSAAGLGIRLIRLNGEHAAGVYATAPTGATTGLVPW</sequence>
<name>A0A6F8XR01_9ACTN</name>
<proteinExistence type="predicted"/>